<dbReference type="InterPro" id="IPR044640">
    <property type="entry name" value="RU2A"/>
</dbReference>
<evidence type="ECO:0000313" key="6">
    <source>
        <dbReference type="EMBL" id="KAG7401899.1"/>
    </source>
</evidence>
<proteinExistence type="predicted"/>
<dbReference type="AlphaFoldDB" id="A0A8T1XDZ2"/>
<gene>
    <name evidence="6" type="ORF">PHYBOEH_009479</name>
</gene>
<keyword evidence="2" id="KW-0433">Leucine-rich repeat</keyword>
<feature type="compositionally biased region" description="Low complexity" evidence="5">
    <location>
        <begin position="44"/>
        <end position="54"/>
    </location>
</feature>
<protein>
    <submittedName>
        <fullName evidence="6">Uncharacterized protein</fullName>
    </submittedName>
</protein>
<dbReference type="GO" id="GO:0000398">
    <property type="term" value="P:mRNA splicing, via spliceosome"/>
    <property type="evidence" value="ECO:0007669"/>
    <property type="project" value="InterPro"/>
</dbReference>
<comment type="caution">
    <text evidence="6">The sequence shown here is derived from an EMBL/GenBank/DDBJ whole genome shotgun (WGS) entry which is preliminary data.</text>
</comment>
<dbReference type="Pfam" id="PF14580">
    <property type="entry name" value="LRR_9"/>
    <property type="match status" value="1"/>
</dbReference>
<sequence>MGDVRRAGGYSRQFALRQPPPAPRTSQLNLKKAGRKPTRKAQEAAASGARGAPSRTEKTLVDAFKQYGMRLCDGARLNAVGKGITALGLIPSTLSASVTALYLSQNDLRTLEGVEQFAAVRLLSVGGNLICAEKEVARLTTLKQLRNLNLMGNPLCDQPSYRLRVIATLKQLQVLDNIDITKKEKEAAAQVAAQDDALRAMVTQNHFEIQKLQRIAPLILVHKEFYGRVLAGVALGKFDRVPSPSDVACNVALLLRLWRYQDTLSETEKEALRDQMLTIVVRTHAKLADHPKVKAKEYLLKLAKGFHLSPDDFQASILGDHWLDVITIIMKQIEITVTRKLQPMLILATGEPPRS</sequence>
<evidence type="ECO:0000313" key="7">
    <source>
        <dbReference type="Proteomes" id="UP000693981"/>
    </source>
</evidence>
<dbReference type="OrthoDB" id="676979at2759"/>
<name>A0A8T1XDZ2_9STRA</name>
<evidence type="ECO:0000256" key="1">
    <source>
        <dbReference type="ARBA" id="ARBA00004123"/>
    </source>
</evidence>
<evidence type="ECO:0000256" key="4">
    <source>
        <dbReference type="ARBA" id="ARBA00023242"/>
    </source>
</evidence>
<keyword evidence="3" id="KW-0677">Repeat</keyword>
<feature type="region of interest" description="Disordered" evidence="5">
    <location>
        <begin position="1"/>
        <end position="55"/>
    </location>
</feature>
<reference evidence="6" key="1">
    <citation type="submission" date="2021-02" db="EMBL/GenBank/DDBJ databases">
        <authorList>
            <person name="Palmer J.M."/>
        </authorList>
    </citation>
    <scope>NUCLEOTIDE SEQUENCE</scope>
    <source>
        <strain evidence="6">SCRP23</strain>
    </source>
</reference>
<dbReference type="Proteomes" id="UP000693981">
    <property type="component" value="Unassembled WGS sequence"/>
</dbReference>
<evidence type="ECO:0000256" key="5">
    <source>
        <dbReference type="SAM" id="MobiDB-lite"/>
    </source>
</evidence>
<dbReference type="PANTHER" id="PTHR10552">
    <property type="entry name" value="U2 SMALL NUCLEAR RIBONUCLEOPROTEIN A"/>
    <property type="match status" value="1"/>
</dbReference>
<organism evidence="6 7">
    <name type="scientific">Phytophthora boehmeriae</name>
    <dbReference type="NCBI Taxonomy" id="109152"/>
    <lineage>
        <taxon>Eukaryota</taxon>
        <taxon>Sar</taxon>
        <taxon>Stramenopiles</taxon>
        <taxon>Oomycota</taxon>
        <taxon>Peronosporomycetes</taxon>
        <taxon>Peronosporales</taxon>
        <taxon>Peronosporaceae</taxon>
        <taxon>Phytophthora</taxon>
    </lineage>
</organism>
<evidence type="ECO:0000256" key="3">
    <source>
        <dbReference type="ARBA" id="ARBA00022737"/>
    </source>
</evidence>
<dbReference type="GO" id="GO:0030620">
    <property type="term" value="F:U2 snRNA binding"/>
    <property type="evidence" value="ECO:0007669"/>
    <property type="project" value="InterPro"/>
</dbReference>
<keyword evidence="4" id="KW-0539">Nucleus</keyword>
<accession>A0A8T1XDZ2</accession>
<evidence type="ECO:0000256" key="2">
    <source>
        <dbReference type="ARBA" id="ARBA00022614"/>
    </source>
</evidence>
<dbReference type="EMBL" id="JAGDFL010000006">
    <property type="protein sequence ID" value="KAG7401899.1"/>
    <property type="molecule type" value="Genomic_DNA"/>
</dbReference>
<keyword evidence="7" id="KW-1185">Reference proteome</keyword>
<dbReference type="PANTHER" id="PTHR10552:SF6">
    <property type="entry name" value="U2 SMALL NUCLEAR RIBONUCLEOPROTEIN A"/>
    <property type="match status" value="1"/>
</dbReference>
<comment type="subcellular location">
    <subcellularLocation>
        <location evidence="1">Nucleus</location>
    </subcellularLocation>
</comment>
<dbReference type="GO" id="GO:0005634">
    <property type="term" value="C:nucleus"/>
    <property type="evidence" value="ECO:0007669"/>
    <property type="project" value="UniProtKB-SubCell"/>
</dbReference>